<accession>A0A4E0QXW5</accession>
<dbReference type="EMBL" id="JXXN02006959">
    <property type="protein sequence ID" value="THD19234.1"/>
    <property type="molecule type" value="Genomic_DNA"/>
</dbReference>
<evidence type="ECO:0000313" key="2">
    <source>
        <dbReference type="Proteomes" id="UP000230066"/>
    </source>
</evidence>
<proteinExistence type="predicted"/>
<comment type="caution">
    <text evidence="1">The sequence shown here is derived from an EMBL/GenBank/DDBJ whole genome shotgun (WGS) entry which is preliminary data.</text>
</comment>
<name>A0A4E0QXW5_FASHE</name>
<protein>
    <submittedName>
        <fullName evidence="1">Uncharacterized protein</fullName>
    </submittedName>
</protein>
<dbReference type="AlphaFoldDB" id="A0A4E0QXW5"/>
<reference evidence="1" key="1">
    <citation type="submission" date="2019-03" db="EMBL/GenBank/DDBJ databases">
        <title>Improved annotation for the trematode Fasciola hepatica.</title>
        <authorList>
            <person name="Choi Y.-J."/>
            <person name="Martin J."/>
            <person name="Mitreva M."/>
        </authorList>
    </citation>
    <scope>NUCLEOTIDE SEQUENCE [LARGE SCALE GENOMIC DNA]</scope>
</reference>
<organism evidence="1 2">
    <name type="scientific">Fasciola hepatica</name>
    <name type="common">Liver fluke</name>
    <dbReference type="NCBI Taxonomy" id="6192"/>
    <lineage>
        <taxon>Eukaryota</taxon>
        <taxon>Metazoa</taxon>
        <taxon>Spiralia</taxon>
        <taxon>Lophotrochozoa</taxon>
        <taxon>Platyhelminthes</taxon>
        <taxon>Trematoda</taxon>
        <taxon>Digenea</taxon>
        <taxon>Plagiorchiida</taxon>
        <taxon>Echinostomata</taxon>
        <taxon>Echinostomatoidea</taxon>
        <taxon>Fasciolidae</taxon>
        <taxon>Fasciola</taxon>
    </lineage>
</organism>
<gene>
    <name evidence="1" type="ORF">D915_009996</name>
</gene>
<sequence length="174" mass="19591">MSIGSYSSTVDLKNNPAFENIESDLESVLTENNSIDRSRFDTLNCPVCQRLDGDPTECFHVNTHQMTTKYPVSSKSKEELIQSLHTYLHAVSLESVVLKSEVEVLRKAFDSKCRAVDILRSENSATVNTRSPDSTTSEDALTVHEELNRVRLELEKVKGTLIANHHAWNTKVQQ</sequence>
<evidence type="ECO:0000313" key="1">
    <source>
        <dbReference type="EMBL" id="THD19234.1"/>
    </source>
</evidence>
<dbReference type="Proteomes" id="UP000230066">
    <property type="component" value="Unassembled WGS sequence"/>
</dbReference>
<keyword evidence="2" id="KW-1185">Reference proteome</keyword>